<keyword evidence="1" id="KW-0175">Coiled coil</keyword>
<feature type="compositionally biased region" description="Polar residues" evidence="2">
    <location>
        <begin position="232"/>
        <end position="251"/>
    </location>
</feature>
<dbReference type="PROSITE" id="PS50330">
    <property type="entry name" value="UIM"/>
    <property type="match status" value="1"/>
</dbReference>
<feature type="compositionally biased region" description="Polar residues" evidence="2">
    <location>
        <begin position="1048"/>
        <end position="1069"/>
    </location>
</feature>
<dbReference type="Pfam" id="PF02809">
    <property type="entry name" value="UIM"/>
    <property type="match status" value="4"/>
</dbReference>
<reference evidence="4" key="1">
    <citation type="submission" date="2025-08" db="UniProtKB">
        <authorList>
            <consortium name="RefSeq"/>
        </authorList>
    </citation>
    <scope>IDENTIFICATION</scope>
    <source>
        <tissue evidence="4">Testes</tissue>
    </source>
</reference>
<sequence length="1231" mass="136195">MSLLGNPPFPAATLPLIWESLGFFTDLSKHFVTSDHESSAVDDHVSENKMVAIDQLVTLRLTSLGFFVHMGLHVCRTETVEETNKVQKMYEKYHNIPVSSSPSGQLQLSYIDDNDDNTNCNPAIHPLREQNENNHNRNKSFEVVSTIETGDYAPDSQTEEAMLQWALALSTQNNTGEDEEISLALETNAKETQTRQKEPMRRPKNGKTLNDVAATTVDDCPDSIPQERCKTPVNTLTETQSLKTQRSSRYRTPSGKYVRREMKENPTLRSSKKRKGTPDGGNGKKKSRIKLNVSQEDEDEELKKVLQLSLKECQHEAKVEDDLEKALALSLQETTIDGTLNDASKMSNDHKLDCDVPHLPCAGVAASQVYVNHQKLRHLSTTQSPKHSDQKTSTDQNTANSSGHTDNNTANLSGHSDHNTANSSRHSDQSTANLSGHSDHNTANSSRHSDQSTANSSGHFGHNTANLSGHSDQNTANSSGHSDHNTANLSGHSDQSTANSSRHSDNNTANSSRHSDHNTANLSGHSDQSTANLFGHSDQSTANSSRHFDNNPANSSRHSDHNTANSSGHSDQNAAKPLLENTAKEIDEDNADTLIYDDTMQEDMMDVDTQEEEPETESGILAAKLLIENAVIATDEDTLIYDDTMQKHVIDVDTNEEEPETESGTLAAKPVIENAVIAIDENYIANTHIYDDTMQEDMMDIDTQEEEPETELGSYTAKEDSITGKECKHKHDINMKTLTDKVKLETAFIGDVDLTRDSQNDSQEQSDSQESLYILEDDQPVKVHSSKAGRKEDVKLNKSLSYSIDLTESDEHLICLPKVNLITNVNVVNPTRRPARKSPKKRKHPNGNTQTVGDDGGPELALALKLSMNDLHKQSDEEYARKLQKQFDNDVKESMGTNTVVNVIEKSDANVPWQELIDVAARDNAVNVPRTPTHFKSNVESTCTSKAQEDTDFEVAVKYHCDINGRDSYSITPMSSNALTGKPPSKSKVASMRIQNQIEEYRRLQREKNSMTPIGKNSQTHSAPSHSAGSSYSSRIPSSTPSRPSAFVTPTANITPLSSLKPSANARSISSDDDDDDYLPDVGHLLSPTASTPKLSTSHLTPNKSPATVNHSQTSSVYSSGIAQSPSAITGSQDRLSNTTCGNCKGKGHTRVSKHCPAYFSESEVTRRQERADKLRQTKEEKERKLEQLHTQLTENAEQYEQAQRTMIRHFGNTRQIIEQLSKLKKRRRKK</sequence>
<protein>
    <submittedName>
        <fullName evidence="4">Dentin sialophosphoprotein-like</fullName>
    </submittedName>
</protein>
<feature type="region of interest" description="Disordered" evidence="2">
    <location>
        <begin position="216"/>
        <end position="287"/>
    </location>
</feature>
<evidence type="ECO:0000313" key="4">
    <source>
        <dbReference type="RefSeq" id="XP_006818906.1"/>
    </source>
</evidence>
<evidence type="ECO:0000256" key="2">
    <source>
        <dbReference type="SAM" id="MobiDB-lite"/>
    </source>
</evidence>
<feature type="compositionally biased region" description="Basic residues" evidence="2">
    <location>
        <begin position="833"/>
        <end position="845"/>
    </location>
</feature>
<feature type="region of interest" description="Disordered" evidence="2">
    <location>
        <begin position="1012"/>
        <end position="1113"/>
    </location>
</feature>
<dbReference type="InterPro" id="IPR003903">
    <property type="entry name" value="UIM_dom"/>
</dbReference>
<feature type="compositionally biased region" description="Low complexity" evidence="2">
    <location>
        <begin position="760"/>
        <end position="771"/>
    </location>
</feature>
<feature type="region of interest" description="Disordered" evidence="2">
    <location>
        <begin position="755"/>
        <end position="788"/>
    </location>
</feature>
<name>A0ABM0MFW5_SACKO</name>
<proteinExistence type="predicted"/>
<accession>A0ABM0MFW5</accession>
<evidence type="ECO:0000313" key="3">
    <source>
        <dbReference type="Proteomes" id="UP000694865"/>
    </source>
</evidence>
<feature type="compositionally biased region" description="Polar residues" evidence="2">
    <location>
        <begin position="1088"/>
        <end position="1113"/>
    </location>
</feature>
<gene>
    <name evidence="4" type="primary">LOC102809002</name>
</gene>
<dbReference type="Proteomes" id="UP000694865">
    <property type="component" value="Unplaced"/>
</dbReference>
<keyword evidence="3" id="KW-1185">Reference proteome</keyword>
<feature type="compositionally biased region" description="Low complexity" evidence="2">
    <location>
        <begin position="1021"/>
        <end position="1045"/>
    </location>
</feature>
<feature type="coiled-coil region" evidence="1">
    <location>
        <begin position="1165"/>
        <end position="1206"/>
    </location>
</feature>
<organism evidence="3 4">
    <name type="scientific">Saccoglossus kowalevskii</name>
    <name type="common">Acorn worm</name>
    <dbReference type="NCBI Taxonomy" id="10224"/>
    <lineage>
        <taxon>Eukaryota</taxon>
        <taxon>Metazoa</taxon>
        <taxon>Hemichordata</taxon>
        <taxon>Enteropneusta</taxon>
        <taxon>Harrimaniidae</taxon>
        <taxon>Saccoglossus</taxon>
    </lineage>
</organism>
<dbReference type="RefSeq" id="XP_006818906.1">
    <property type="nucleotide sequence ID" value="XM_006818843.1"/>
</dbReference>
<feature type="compositionally biased region" description="Polar residues" evidence="2">
    <location>
        <begin position="393"/>
        <end position="573"/>
    </location>
</feature>
<feature type="region of interest" description="Disordered" evidence="2">
    <location>
        <begin position="380"/>
        <end position="574"/>
    </location>
</feature>
<feature type="region of interest" description="Disordered" evidence="2">
    <location>
        <begin position="830"/>
        <end position="858"/>
    </location>
</feature>
<dbReference type="SMART" id="SM00726">
    <property type="entry name" value="UIM"/>
    <property type="match status" value="4"/>
</dbReference>
<dbReference type="GeneID" id="102809002"/>
<evidence type="ECO:0000256" key="1">
    <source>
        <dbReference type="SAM" id="Coils"/>
    </source>
</evidence>